<gene>
    <name evidence="2" type="ORF">S01H1_64119</name>
</gene>
<proteinExistence type="predicted"/>
<feature type="region of interest" description="Disordered" evidence="1">
    <location>
        <begin position="65"/>
        <end position="110"/>
    </location>
</feature>
<feature type="region of interest" description="Disordered" evidence="1">
    <location>
        <begin position="1"/>
        <end position="43"/>
    </location>
</feature>
<feature type="non-terminal residue" evidence="2">
    <location>
        <position position="251"/>
    </location>
</feature>
<evidence type="ECO:0000313" key="2">
    <source>
        <dbReference type="EMBL" id="GAG40602.1"/>
    </source>
</evidence>
<evidence type="ECO:0000256" key="1">
    <source>
        <dbReference type="SAM" id="MobiDB-lite"/>
    </source>
</evidence>
<reference evidence="2" key="1">
    <citation type="journal article" date="2014" name="Front. Microbiol.">
        <title>High frequency of phylogenetically diverse reductive dehalogenase-homologous genes in deep subseafloor sedimentary metagenomes.</title>
        <authorList>
            <person name="Kawai M."/>
            <person name="Futagami T."/>
            <person name="Toyoda A."/>
            <person name="Takaki Y."/>
            <person name="Nishi S."/>
            <person name="Hori S."/>
            <person name="Arai W."/>
            <person name="Tsubouchi T."/>
            <person name="Morono Y."/>
            <person name="Uchiyama I."/>
            <person name="Ito T."/>
            <person name="Fujiyama A."/>
            <person name="Inagaki F."/>
            <person name="Takami H."/>
        </authorList>
    </citation>
    <scope>NUCLEOTIDE SEQUENCE</scope>
    <source>
        <strain evidence="2">Expedition CK06-06</strain>
    </source>
</reference>
<protein>
    <submittedName>
        <fullName evidence="2">Uncharacterized protein</fullName>
    </submittedName>
</protein>
<accession>X0XZL7</accession>
<comment type="caution">
    <text evidence="2">The sequence shown here is derived from an EMBL/GenBank/DDBJ whole genome shotgun (WGS) entry which is preliminary data.</text>
</comment>
<name>X0XZL7_9ZZZZ</name>
<feature type="non-terminal residue" evidence="2">
    <location>
        <position position="1"/>
    </location>
</feature>
<organism evidence="2">
    <name type="scientific">marine sediment metagenome</name>
    <dbReference type="NCBI Taxonomy" id="412755"/>
    <lineage>
        <taxon>unclassified sequences</taxon>
        <taxon>metagenomes</taxon>
        <taxon>ecological metagenomes</taxon>
    </lineage>
</organism>
<sequence length="251" mass="27408">PPGTGGLDPVPPHLQQQGGVTMPAPPMGQDTYSMGGVNTAMDQRGIDPSLEEWCKNNPQEAYCGGEQTEPEQGNCGEGLFMGSDGKCHPDPNWVPPDDDQGDFGTEPTDQQQCQPGYYWHYQNQQCVADPTGPYAGSEPTDPIGGGGGGLNPDIPGNQTVLPSVDPYATEESRDWMNIFDYGGENANVNAINPQAQDFAYDQVNDFSDAAWQNSMRYIEPQMELQNERFDQELINKGIDPQSEAGKRAYRQ</sequence>
<dbReference type="AlphaFoldDB" id="X0XZL7"/>
<feature type="region of interest" description="Disordered" evidence="1">
    <location>
        <begin position="137"/>
        <end position="164"/>
    </location>
</feature>
<dbReference type="EMBL" id="BARS01042247">
    <property type="protein sequence ID" value="GAG40602.1"/>
    <property type="molecule type" value="Genomic_DNA"/>
</dbReference>